<dbReference type="Gene3D" id="3.40.640.10">
    <property type="entry name" value="Type I PLP-dependent aspartate aminotransferase-like (Major domain)"/>
    <property type="match status" value="1"/>
</dbReference>
<keyword evidence="7" id="KW-0804">Transcription</keyword>
<evidence type="ECO:0000256" key="6">
    <source>
        <dbReference type="ARBA" id="ARBA00023125"/>
    </source>
</evidence>
<evidence type="ECO:0000256" key="7">
    <source>
        <dbReference type="ARBA" id="ARBA00023163"/>
    </source>
</evidence>
<gene>
    <name evidence="9" type="ORF">K0T92_20440</name>
</gene>
<keyword evidence="6" id="KW-0238">DNA-binding</keyword>
<keyword evidence="5" id="KW-0805">Transcription regulation</keyword>
<evidence type="ECO:0000313" key="9">
    <source>
        <dbReference type="EMBL" id="MBW7477091.1"/>
    </source>
</evidence>
<dbReference type="PANTHER" id="PTHR46577:SF2">
    <property type="entry name" value="TRANSCRIPTIONAL REGULATORY PROTEIN"/>
    <property type="match status" value="1"/>
</dbReference>
<dbReference type="SUPFAM" id="SSF46785">
    <property type="entry name" value="Winged helix' DNA-binding domain"/>
    <property type="match status" value="1"/>
</dbReference>
<evidence type="ECO:0000259" key="8">
    <source>
        <dbReference type="PROSITE" id="PS50949"/>
    </source>
</evidence>
<reference evidence="9 10" key="1">
    <citation type="submission" date="2021-07" db="EMBL/GenBank/DDBJ databases">
        <title>Paenibacillus radiodurans sp. nov., isolated from the southeastern edge of Tengger Desert.</title>
        <authorList>
            <person name="Zhang G."/>
        </authorList>
    </citation>
    <scope>NUCLEOTIDE SEQUENCE [LARGE SCALE GENOMIC DNA]</scope>
    <source>
        <strain evidence="9 10">DT7-4</strain>
    </source>
</reference>
<sequence length="466" mass="52742">MNKYEHVKRYIKDQLQSNAIKPGAKLMSIREISSQFACSKNTVIRAYDDLEKEHLIYSVPKSGYYAVQGAASDVQATAGLIDFSSAAPDPEVMPYEDFQHCLNRAIALYQDQLFSYTDPQGFLTLRQSLAKHLADSQIFARPEHICVVSGSQQALHLANVMPFPNGKSTVLVEQPAYSGMLRSLELLHIKAVGIARTKDGVDLEELERHFRNNNIKFFYTVSRYHNPTGWSYTQEQKKQIARLASKYDVYIVEDDYLGDLEIDRKADPIYSYDTTGHVIYTRSFSKVMLPGLRLALAVLPKRLIETFTLFKSSNDLSTAALSQAALEIYLNSGMFDRHVTHMRSRYRERMKVLQDASLRYLAPRIQVDAPQGGIFCSITLPDGIDAWEIAAALRQQEVLVTPSDRFYLPAFPSENALRVSVIRTDDQQIHNGIRRIAEAADRLAEVAASGQMRSAREWHSSRNAMM</sequence>
<dbReference type="Gene3D" id="3.90.1150.10">
    <property type="entry name" value="Aspartate Aminotransferase, domain 1"/>
    <property type="match status" value="1"/>
</dbReference>
<dbReference type="InterPro" id="IPR036390">
    <property type="entry name" value="WH_DNA-bd_sf"/>
</dbReference>
<keyword evidence="10" id="KW-1185">Reference proteome</keyword>
<dbReference type="PANTHER" id="PTHR46577">
    <property type="entry name" value="HTH-TYPE TRANSCRIPTIONAL REGULATORY PROTEIN GABR"/>
    <property type="match status" value="1"/>
</dbReference>
<dbReference type="CDD" id="cd00609">
    <property type="entry name" value="AAT_like"/>
    <property type="match status" value="1"/>
</dbReference>
<dbReference type="InterPro" id="IPR015424">
    <property type="entry name" value="PyrdxlP-dep_Trfase"/>
</dbReference>
<dbReference type="InterPro" id="IPR036388">
    <property type="entry name" value="WH-like_DNA-bd_sf"/>
</dbReference>
<name>A0ABS7DB25_9BACL</name>
<dbReference type="RefSeq" id="WP_219874345.1">
    <property type="nucleotide sequence ID" value="NZ_JAHZIJ010000020.1"/>
</dbReference>
<evidence type="ECO:0000256" key="1">
    <source>
        <dbReference type="ARBA" id="ARBA00001933"/>
    </source>
</evidence>
<evidence type="ECO:0000256" key="5">
    <source>
        <dbReference type="ARBA" id="ARBA00023015"/>
    </source>
</evidence>
<dbReference type="InterPro" id="IPR015421">
    <property type="entry name" value="PyrdxlP-dep_Trfase_major"/>
</dbReference>
<feature type="domain" description="HTH gntR-type" evidence="8">
    <location>
        <begin position="1"/>
        <end position="69"/>
    </location>
</feature>
<dbReference type="Pfam" id="PF00392">
    <property type="entry name" value="GntR"/>
    <property type="match status" value="1"/>
</dbReference>
<evidence type="ECO:0000256" key="3">
    <source>
        <dbReference type="ARBA" id="ARBA00022576"/>
    </source>
</evidence>
<accession>A0ABS7DB25</accession>
<dbReference type="GO" id="GO:0008483">
    <property type="term" value="F:transaminase activity"/>
    <property type="evidence" value="ECO:0007669"/>
    <property type="project" value="UniProtKB-KW"/>
</dbReference>
<dbReference type="InterPro" id="IPR004839">
    <property type="entry name" value="Aminotransferase_I/II_large"/>
</dbReference>
<dbReference type="InterPro" id="IPR000524">
    <property type="entry name" value="Tscrpt_reg_HTH_GntR"/>
</dbReference>
<proteinExistence type="inferred from homology"/>
<organism evidence="9 10">
    <name type="scientific">Paenibacillus oenotherae</name>
    <dbReference type="NCBI Taxonomy" id="1435645"/>
    <lineage>
        <taxon>Bacteria</taxon>
        <taxon>Bacillati</taxon>
        <taxon>Bacillota</taxon>
        <taxon>Bacilli</taxon>
        <taxon>Bacillales</taxon>
        <taxon>Paenibacillaceae</taxon>
        <taxon>Paenibacillus</taxon>
    </lineage>
</organism>
<dbReference type="SMART" id="SM00345">
    <property type="entry name" value="HTH_GNTR"/>
    <property type="match status" value="1"/>
</dbReference>
<dbReference type="SUPFAM" id="SSF53383">
    <property type="entry name" value="PLP-dependent transferases"/>
    <property type="match status" value="1"/>
</dbReference>
<dbReference type="EMBL" id="JAHZIJ010000020">
    <property type="protein sequence ID" value="MBW7477091.1"/>
    <property type="molecule type" value="Genomic_DNA"/>
</dbReference>
<dbReference type="PROSITE" id="PS50949">
    <property type="entry name" value="HTH_GNTR"/>
    <property type="match status" value="1"/>
</dbReference>
<evidence type="ECO:0000256" key="2">
    <source>
        <dbReference type="ARBA" id="ARBA00005384"/>
    </source>
</evidence>
<dbReference type="InterPro" id="IPR015422">
    <property type="entry name" value="PyrdxlP-dep_Trfase_small"/>
</dbReference>
<dbReference type="Gene3D" id="1.10.10.10">
    <property type="entry name" value="Winged helix-like DNA-binding domain superfamily/Winged helix DNA-binding domain"/>
    <property type="match status" value="1"/>
</dbReference>
<comment type="similarity">
    <text evidence="2">In the C-terminal section; belongs to the class-I pyridoxal-phosphate-dependent aminotransferase family.</text>
</comment>
<dbReference type="InterPro" id="IPR051446">
    <property type="entry name" value="HTH_trans_reg/aminotransferase"/>
</dbReference>
<keyword evidence="3 9" id="KW-0032">Aminotransferase</keyword>
<keyword evidence="3 9" id="KW-0808">Transferase</keyword>
<protein>
    <submittedName>
        <fullName evidence="9">PLP-dependent aminotransferase family protein</fullName>
    </submittedName>
</protein>
<comment type="cofactor">
    <cofactor evidence="1">
        <name>pyridoxal 5'-phosphate</name>
        <dbReference type="ChEBI" id="CHEBI:597326"/>
    </cofactor>
</comment>
<evidence type="ECO:0000313" key="10">
    <source>
        <dbReference type="Proteomes" id="UP000812277"/>
    </source>
</evidence>
<evidence type="ECO:0000256" key="4">
    <source>
        <dbReference type="ARBA" id="ARBA00022898"/>
    </source>
</evidence>
<comment type="caution">
    <text evidence="9">The sequence shown here is derived from an EMBL/GenBank/DDBJ whole genome shotgun (WGS) entry which is preliminary data.</text>
</comment>
<dbReference type="Proteomes" id="UP000812277">
    <property type="component" value="Unassembled WGS sequence"/>
</dbReference>
<dbReference type="Pfam" id="PF00155">
    <property type="entry name" value="Aminotran_1_2"/>
    <property type="match status" value="1"/>
</dbReference>
<dbReference type="CDD" id="cd07377">
    <property type="entry name" value="WHTH_GntR"/>
    <property type="match status" value="1"/>
</dbReference>
<keyword evidence="4" id="KW-0663">Pyridoxal phosphate</keyword>